<organism evidence="2 3">
    <name type="scientific">Scytonema tolypothrichoides VB-61278_2</name>
    <dbReference type="NCBI Taxonomy" id="3232314"/>
    <lineage>
        <taxon>Bacteria</taxon>
        <taxon>Bacillati</taxon>
        <taxon>Cyanobacteriota</taxon>
        <taxon>Cyanophyceae</taxon>
        <taxon>Nostocales</taxon>
        <taxon>Scytonemataceae</taxon>
        <taxon>Scytonema</taxon>
    </lineage>
</organism>
<evidence type="ECO:0000313" key="3">
    <source>
        <dbReference type="Proteomes" id="UP001628874"/>
    </source>
</evidence>
<evidence type="ECO:0000256" key="1">
    <source>
        <dbReference type="SAM" id="MobiDB-lite"/>
    </source>
</evidence>
<reference evidence="2 3" key="1">
    <citation type="submission" date="2024-07" db="EMBL/GenBank/DDBJ databases">
        <authorList>
            <person name="Tripathy S."/>
        </authorList>
    </citation>
    <scope>NUCLEOTIDE SEQUENCE [LARGE SCALE GENOMIC DNA]</scope>
    <source>
        <strain evidence="2 3">VB-61278_2</strain>
    </source>
</reference>
<gene>
    <name evidence="2" type="ORF">AB0759_10930</name>
</gene>
<keyword evidence="3" id="KW-1185">Reference proteome</keyword>
<evidence type="ECO:0000313" key="2">
    <source>
        <dbReference type="EMBL" id="MFL9461141.1"/>
    </source>
</evidence>
<name>A0ABW8WJI4_9CYAN</name>
<comment type="caution">
    <text evidence="2">The sequence shown here is derived from an EMBL/GenBank/DDBJ whole genome shotgun (WGS) entry which is preliminary data.</text>
</comment>
<feature type="region of interest" description="Disordered" evidence="1">
    <location>
        <begin position="1"/>
        <end position="41"/>
    </location>
</feature>
<dbReference type="EMBL" id="JBFQGM010000003">
    <property type="protein sequence ID" value="MFL9461141.1"/>
    <property type="molecule type" value="Genomic_DNA"/>
</dbReference>
<accession>A0ABW8WJI4</accession>
<sequence length="41" mass="4002">MANGESSAAGGESSAVGGFPTPWQLANKGGVSRALRTGEPV</sequence>
<dbReference type="Proteomes" id="UP001628874">
    <property type="component" value="Unassembled WGS sequence"/>
</dbReference>
<feature type="compositionally biased region" description="Low complexity" evidence="1">
    <location>
        <begin position="1"/>
        <end position="18"/>
    </location>
</feature>
<protein>
    <submittedName>
        <fullName evidence="2">Uncharacterized protein</fullName>
    </submittedName>
</protein>
<proteinExistence type="predicted"/>